<reference evidence="2" key="1">
    <citation type="submission" date="2018-10" db="EMBL/GenBank/DDBJ databases">
        <title>Hidden diversity of soil giant viruses.</title>
        <authorList>
            <person name="Schulz F."/>
            <person name="Alteio L."/>
            <person name="Goudeau D."/>
            <person name="Ryan E.M."/>
            <person name="Malmstrom R.R."/>
            <person name="Blanchard J."/>
            <person name="Woyke T."/>
        </authorList>
    </citation>
    <scope>NUCLEOTIDE SEQUENCE</scope>
    <source>
        <strain evidence="2">EDV1</strain>
    </source>
</reference>
<name>A0A3G4ZVW4_9VIRU</name>
<proteinExistence type="predicted"/>
<dbReference type="EMBL" id="MK072066">
    <property type="protein sequence ID" value="AYV77763.1"/>
    <property type="molecule type" value="Genomic_DNA"/>
</dbReference>
<evidence type="ECO:0000313" key="2">
    <source>
        <dbReference type="EMBL" id="AYV77763.1"/>
    </source>
</evidence>
<sequence length="209" mass="22663">MSDNKVTCCLNISGDPAKCGVYKPESTECDQVMTEYCHKPDNKGDSYCKCINRYDNPKIKEIEDAMYQKYGIVWPSYCWYTQCGRPGVYQVKADREKKGCPDVVCSISDVVINGDAKAIEIANSCGKSTGCQDDSQCRSTGSTPKCLGGTCVACIGNQDCTGTNAKCIGNKCVSGESSSTDWVNILISVIVFIACLIIIALCAYVILKK</sequence>
<protein>
    <submittedName>
        <fullName evidence="2">Uncharacterized protein</fullName>
    </submittedName>
</protein>
<keyword evidence="1" id="KW-1133">Transmembrane helix</keyword>
<gene>
    <name evidence="2" type="ORF">Edafosvirus1_94</name>
</gene>
<keyword evidence="1" id="KW-0812">Transmembrane</keyword>
<feature type="transmembrane region" description="Helical" evidence="1">
    <location>
        <begin position="182"/>
        <end position="207"/>
    </location>
</feature>
<accession>A0A3G4ZVW4</accession>
<organism evidence="2">
    <name type="scientific">Edafosvirus sp</name>
    <dbReference type="NCBI Taxonomy" id="2487765"/>
    <lineage>
        <taxon>Viruses</taxon>
        <taxon>Varidnaviria</taxon>
        <taxon>Bamfordvirae</taxon>
        <taxon>Nucleocytoviricota</taxon>
        <taxon>Megaviricetes</taxon>
        <taxon>Imitervirales</taxon>
        <taxon>Mimiviridae</taxon>
        <taxon>Klosneuvirinae</taxon>
    </lineage>
</organism>
<evidence type="ECO:0000256" key="1">
    <source>
        <dbReference type="SAM" id="Phobius"/>
    </source>
</evidence>
<keyword evidence="1" id="KW-0472">Membrane</keyword>